<dbReference type="Pfam" id="PF00664">
    <property type="entry name" value="ABC_membrane"/>
    <property type="match status" value="1"/>
</dbReference>
<gene>
    <name evidence="8" type="ORF">B0I00_2541</name>
</gene>
<evidence type="ECO:0000256" key="1">
    <source>
        <dbReference type="ARBA" id="ARBA00004651"/>
    </source>
</evidence>
<feature type="transmembrane region" description="Helical" evidence="6">
    <location>
        <begin position="119"/>
        <end position="138"/>
    </location>
</feature>
<dbReference type="InterPro" id="IPR036640">
    <property type="entry name" value="ABC1_TM_sf"/>
</dbReference>
<dbReference type="InterPro" id="IPR027417">
    <property type="entry name" value="P-loop_NTPase"/>
</dbReference>
<comment type="subcellular location">
    <subcellularLocation>
        <location evidence="1">Cell membrane</location>
        <topology evidence="1">Multi-pass membrane protein</topology>
    </subcellularLocation>
</comment>
<dbReference type="SUPFAM" id="SSF90123">
    <property type="entry name" value="ABC transporter transmembrane region"/>
    <property type="match status" value="1"/>
</dbReference>
<evidence type="ECO:0000313" key="8">
    <source>
        <dbReference type="EMBL" id="PKB14939.1"/>
    </source>
</evidence>
<evidence type="ECO:0000256" key="5">
    <source>
        <dbReference type="SAM" id="MobiDB-lite"/>
    </source>
</evidence>
<dbReference type="PANTHER" id="PTHR43394:SF1">
    <property type="entry name" value="ATP-BINDING CASSETTE SUB-FAMILY B MEMBER 10, MITOCHONDRIAL"/>
    <property type="match status" value="1"/>
</dbReference>
<keyword evidence="3 6" id="KW-1133">Transmembrane helix</keyword>
<evidence type="ECO:0000256" key="6">
    <source>
        <dbReference type="SAM" id="Phobius"/>
    </source>
</evidence>
<feature type="transmembrane region" description="Helical" evidence="6">
    <location>
        <begin position="255"/>
        <end position="273"/>
    </location>
</feature>
<keyword evidence="4 6" id="KW-0472">Membrane</keyword>
<dbReference type="EMBL" id="PHUF01000004">
    <property type="protein sequence ID" value="PKB14939.1"/>
    <property type="molecule type" value="Genomic_DNA"/>
</dbReference>
<dbReference type="Gene3D" id="3.40.50.300">
    <property type="entry name" value="P-loop containing nucleotide triphosphate hydrolases"/>
    <property type="match status" value="1"/>
</dbReference>
<dbReference type="GO" id="GO:0005886">
    <property type="term" value="C:plasma membrane"/>
    <property type="evidence" value="ECO:0007669"/>
    <property type="project" value="UniProtKB-SubCell"/>
</dbReference>
<feature type="transmembrane region" description="Helical" evidence="6">
    <location>
        <begin position="222"/>
        <end position="243"/>
    </location>
</feature>
<dbReference type="PROSITE" id="PS50929">
    <property type="entry name" value="ABC_TM1F"/>
    <property type="match status" value="1"/>
</dbReference>
<proteinExistence type="predicted"/>
<dbReference type="SUPFAM" id="SSF52540">
    <property type="entry name" value="P-loop containing nucleoside triphosphate hydrolases"/>
    <property type="match status" value="1"/>
</dbReference>
<feature type="region of interest" description="Disordered" evidence="5">
    <location>
        <begin position="496"/>
        <end position="523"/>
    </location>
</feature>
<dbReference type="GO" id="GO:0005524">
    <property type="term" value="F:ATP binding"/>
    <property type="evidence" value="ECO:0007669"/>
    <property type="project" value="InterPro"/>
</dbReference>
<sequence>MLANGRGGQLAALLVVAIAQLAAAIFAARGMHLAIDGRLKASWALPAIAGVALCALLLDGVQRRLCEGLGQAYVNEVRDTLFEHILSVESDTLQRRRHGAMLQAFVGDLTALRLWVSEGIMRGAIALLGITGLLTWMATASPVVAAALLVPVLAAIAAGVLLLRPLDRAVRDVRRARGRVAGFASERLAAIATVQASGRLPSERARLRNRVGKLTSAVLSRAWLTGFLHGLPALAVTLMMLVVAELAGGSSSGQIAGQFVLIGLLGLVLRDLARAGQLMIPGRVSRERIEALLSLPRMQFGPDRPIERPVDAHLALDRVELLPGMRPASATAQNGQIVLVDGDAKLRRALFRTLTGRAKPHRGKLLYGNHCLSEMSARRRRQIIGCYSPELPLLRASTRYNVRYRAPQATREEVHSLALRLDFDPDARDQSTVRILLARALLGTPPILVLELSGAELDRDDYRLLIKEVGDHPGVVLMTTDHAELRNLATQRWDIDPRGLTETAQPPKGPLSLVPPHQREVNT</sequence>
<dbReference type="InterPro" id="IPR011527">
    <property type="entry name" value="ABC1_TM_dom"/>
</dbReference>
<dbReference type="Gene3D" id="1.20.1560.10">
    <property type="entry name" value="ABC transporter type 1, transmembrane domain"/>
    <property type="match status" value="1"/>
</dbReference>
<evidence type="ECO:0000256" key="2">
    <source>
        <dbReference type="ARBA" id="ARBA00022692"/>
    </source>
</evidence>
<feature type="domain" description="ABC transmembrane type-1" evidence="7">
    <location>
        <begin position="10"/>
        <end position="244"/>
    </location>
</feature>
<keyword evidence="9" id="KW-1185">Reference proteome</keyword>
<feature type="transmembrane region" description="Helical" evidence="6">
    <location>
        <begin position="43"/>
        <end position="61"/>
    </location>
</feature>
<feature type="transmembrane region" description="Helical" evidence="6">
    <location>
        <begin position="144"/>
        <end position="166"/>
    </location>
</feature>
<evidence type="ECO:0000313" key="9">
    <source>
        <dbReference type="Proteomes" id="UP000232587"/>
    </source>
</evidence>
<evidence type="ECO:0000256" key="3">
    <source>
        <dbReference type="ARBA" id="ARBA00022989"/>
    </source>
</evidence>
<dbReference type="InterPro" id="IPR039421">
    <property type="entry name" value="Type_1_exporter"/>
</dbReference>
<evidence type="ECO:0000259" key="7">
    <source>
        <dbReference type="PROSITE" id="PS50929"/>
    </source>
</evidence>
<name>A0A2N0H7N1_9SPHN</name>
<organism evidence="8 9">
    <name type="scientific">Novosphingobium kunmingense</name>
    <dbReference type="NCBI Taxonomy" id="1211806"/>
    <lineage>
        <taxon>Bacteria</taxon>
        <taxon>Pseudomonadati</taxon>
        <taxon>Pseudomonadota</taxon>
        <taxon>Alphaproteobacteria</taxon>
        <taxon>Sphingomonadales</taxon>
        <taxon>Sphingomonadaceae</taxon>
        <taxon>Novosphingobium</taxon>
    </lineage>
</organism>
<protein>
    <submittedName>
        <fullName evidence="8">ABC-type multidrug transport system fused ATPase/permease subunit</fullName>
    </submittedName>
</protein>
<evidence type="ECO:0000256" key="4">
    <source>
        <dbReference type="ARBA" id="ARBA00023136"/>
    </source>
</evidence>
<dbReference type="AlphaFoldDB" id="A0A2N0H7N1"/>
<comment type="caution">
    <text evidence="8">The sequence shown here is derived from an EMBL/GenBank/DDBJ whole genome shotgun (WGS) entry which is preliminary data.</text>
</comment>
<reference evidence="8 9" key="1">
    <citation type="submission" date="2017-11" db="EMBL/GenBank/DDBJ databases">
        <title>Genomic Encyclopedia of Type Strains, Phase III (KMG-III): the genomes of soil and plant-associated and newly described type strains.</title>
        <authorList>
            <person name="Whitman W."/>
        </authorList>
    </citation>
    <scope>NUCLEOTIDE SEQUENCE [LARGE SCALE GENOMIC DNA]</scope>
    <source>
        <strain evidence="8 9">CGMCC 1.12274</strain>
    </source>
</reference>
<accession>A0A2N0H7N1</accession>
<keyword evidence="2 6" id="KW-0812">Transmembrane</keyword>
<dbReference type="Proteomes" id="UP000232587">
    <property type="component" value="Unassembled WGS sequence"/>
</dbReference>
<dbReference type="PANTHER" id="PTHR43394">
    <property type="entry name" value="ATP-DEPENDENT PERMEASE MDL1, MITOCHONDRIAL"/>
    <property type="match status" value="1"/>
</dbReference>
<dbReference type="GO" id="GO:0015421">
    <property type="term" value="F:ABC-type oligopeptide transporter activity"/>
    <property type="evidence" value="ECO:0007669"/>
    <property type="project" value="TreeGrafter"/>
</dbReference>